<evidence type="ECO:0000256" key="1">
    <source>
        <dbReference type="SAM" id="MobiDB-lite"/>
    </source>
</evidence>
<accession>A0A9J6CU37</accession>
<sequence length="197" mass="21937">MGQCGLIKDLDQLNNLRVLFTDLGSRDLSRERVNFICQIIRIGTGGEQLNYDRRRRARALSFPSGREEKPLAVDPLRTARGKIRYSFVGAAAGRRSRHQGVASVEVPGWHKPPCPPVCLGLTSQQQRVTTPGIEQRFATRFGRPRAAQPRSTPATRQRQQASTPRSHGEQNAVALQRLQDKGASRARCPGRCAARKF</sequence>
<comment type="caution">
    <text evidence="3">The sequence shown here is derived from an EMBL/GenBank/DDBJ whole genome shotgun (WGS) entry which is preliminary data.</text>
</comment>
<feature type="region of interest" description="Disordered" evidence="1">
    <location>
        <begin position="136"/>
        <end position="171"/>
    </location>
</feature>
<name>A0A9J6CU37_RHIMP</name>
<reference evidence="3" key="2">
    <citation type="submission" date="2021-09" db="EMBL/GenBank/DDBJ databases">
        <authorList>
            <person name="Jia N."/>
            <person name="Wang J."/>
            <person name="Shi W."/>
            <person name="Du L."/>
            <person name="Sun Y."/>
            <person name="Zhan W."/>
            <person name="Jiang J."/>
            <person name="Wang Q."/>
            <person name="Zhang B."/>
            <person name="Ji P."/>
            <person name="Sakyi L.B."/>
            <person name="Cui X."/>
            <person name="Yuan T."/>
            <person name="Jiang B."/>
            <person name="Yang W."/>
            <person name="Lam T.T.-Y."/>
            <person name="Chang Q."/>
            <person name="Ding S."/>
            <person name="Wang X."/>
            <person name="Zhu J."/>
            <person name="Ruan X."/>
            <person name="Zhao L."/>
            <person name="Wei J."/>
            <person name="Que T."/>
            <person name="Du C."/>
            <person name="Cheng J."/>
            <person name="Dai P."/>
            <person name="Han X."/>
            <person name="Huang E."/>
            <person name="Gao Y."/>
            <person name="Liu J."/>
            <person name="Shao H."/>
            <person name="Ye R."/>
            <person name="Li L."/>
            <person name="Wei W."/>
            <person name="Wang X."/>
            <person name="Wang C."/>
            <person name="Huo Q."/>
            <person name="Li W."/>
            <person name="Guo W."/>
            <person name="Chen H."/>
            <person name="Chen S."/>
            <person name="Zhou L."/>
            <person name="Zhou L."/>
            <person name="Ni X."/>
            <person name="Tian J."/>
            <person name="Zhou Y."/>
            <person name="Sheng Y."/>
            <person name="Liu T."/>
            <person name="Pan Y."/>
            <person name="Xia L."/>
            <person name="Li J."/>
            <person name="Zhao F."/>
            <person name="Cao W."/>
        </authorList>
    </citation>
    <scope>NUCLEOTIDE SEQUENCE</scope>
    <source>
        <strain evidence="3">Rmic-2018</strain>
        <tissue evidence="3">Larvae</tissue>
    </source>
</reference>
<proteinExistence type="predicted"/>
<dbReference type="AlphaFoldDB" id="A0A9J6CU37"/>
<dbReference type="EMBL" id="JABSTU010006852">
    <property type="protein sequence ID" value="KAH7931973.1"/>
    <property type="molecule type" value="Genomic_DNA"/>
</dbReference>
<dbReference type="VEuPathDB" id="VectorBase:LOC119176004"/>
<feature type="compositionally biased region" description="Polar residues" evidence="1">
    <location>
        <begin position="149"/>
        <end position="165"/>
    </location>
</feature>
<dbReference type="Proteomes" id="UP000821866">
    <property type="component" value="Unassembled WGS sequence"/>
</dbReference>
<keyword evidence="4" id="KW-1185">Reference proteome</keyword>
<reference evidence="3" key="1">
    <citation type="journal article" date="2020" name="Cell">
        <title>Large-Scale Comparative Analyses of Tick Genomes Elucidate Their Genetic Diversity and Vector Capacities.</title>
        <authorList>
            <consortium name="Tick Genome and Microbiome Consortium (TIGMIC)"/>
            <person name="Jia N."/>
            <person name="Wang J."/>
            <person name="Shi W."/>
            <person name="Du L."/>
            <person name="Sun Y."/>
            <person name="Zhan W."/>
            <person name="Jiang J.F."/>
            <person name="Wang Q."/>
            <person name="Zhang B."/>
            <person name="Ji P."/>
            <person name="Bell-Sakyi L."/>
            <person name="Cui X.M."/>
            <person name="Yuan T.T."/>
            <person name="Jiang B.G."/>
            <person name="Yang W.F."/>
            <person name="Lam T.T."/>
            <person name="Chang Q.C."/>
            <person name="Ding S.J."/>
            <person name="Wang X.J."/>
            <person name="Zhu J.G."/>
            <person name="Ruan X.D."/>
            <person name="Zhao L."/>
            <person name="Wei J.T."/>
            <person name="Ye R.Z."/>
            <person name="Que T.C."/>
            <person name="Du C.H."/>
            <person name="Zhou Y.H."/>
            <person name="Cheng J.X."/>
            <person name="Dai P.F."/>
            <person name="Guo W.B."/>
            <person name="Han X.H."/>
            <person name="Huang E.J."/>
            <person name="Li L.F."/>
            <person name="Wei W."/>
            <person name="Gao Y.C."/>
            <person name="Liu J.Z."/>
            <person name="Shao H.Z."/>
            <person name="Wang X."/>
            <person name="Wang C.C."/>
            <person name="Yang T.C."/>
            <person name="Huo Q.B."/>
            <person name="Li W."/>
            <person name="Chen H.Y."/>
            <person name="Chen S.E."/>
            <person name="Zhou L.G."/>
            <person name="Ni X.B."/>
            <person name="Tian J.H."/>
            <person name="Sheng Y."/>
            <person name="Liu T."/>
            <person name="Pan Y.S."/>
            <person name="Xia L.Y."/>
            <person name="Li J."/>
            <person name="Zhao F."/>
            <person name="Cao W.C."/>
        </authorList>
    </citation>
    <scope>NUCLEOTIDE SEQUENCE</scope>
    <source>
        <strain evidence="3">Rmic-2018</strain>
    </source>
</reference>
<organism evidence="3 4">
    <name type="scientific">Rhipicephalus microplus</name>
    <name type="common">Cattle tick</name>
    <name type="synonym">Boophilus microplus</name>
    <dbReference type="NCBI Taxonomy" id="6941"/>
    <lineage>
        <taxon>Eukaryota</taxon>
        <taxon>Metazoa</taxon>
        <taxon>Ecdysozoa</taxon>
        <taxon>Arthropoda</taxon>
        <taxon>Chelicerata</taxon>
        <taxon>Arachnida</taxon>
        <taxon>Acari</taxon>
        <taxon>Parasitiformes</taxon>
        <taxon>Ixodida</taxon>
        <taxon>Ixodoidea</taxon>
        <taxon>Ixodidae</taxon>
        <taxon>Rhipicephalinae</taxon>
        <taxon>Rhipicephalus</taxon>
        <taxon>Boophilus</taxon>
    </lineage>
</organism>
<protein>
    <recommendedName>
        <fullName evidence="2">Dedicator of cytokinesis N-terminal domain-containing protein</fullName>
    </recommendedName>
</protein>
<evidence type="ECO:0000259" key="2">
    <source>
        <dbReference type="Pfam" id="PF16172"/>
    </source>
</evidence>
<feature type="domain" description="Dedicator of cytokinesis N-terminal" evidence="2">
    <location>
        <begin position="5"/>
        <end position="152"/>
    </location>
</feature>
<dbReference type="InterPro" id="IPR032376">
    <property type="entry name" value="DOCK_N"/>
</dbReference>
<evidence type="ECO:0000313" key="3">
    <source>
        <dbReference type="EMBL" id="KAH7931973.1"/>
    </source>
</evidence>
<gene>
    <name evidence="3" type="ORF">HPB51_029600</name>
</gene>
<dbReference type="Pfam" id="PF16172">
    <property type="entry name" value="DOCK_N"/>
    <property type="match status" value="1"/>
</dbReference>
<evidence type="ECO:0000313" key="4">
    <source>
        <dbReference type="Proteomes" id="UP000821866"/>
    </source>
</evidence>